<feature type="transmembrane region" description="Helical" evidence="9">
    <location>
        <begin position="196"/>
        <end position="217"/>
    </location>
</feature>
<evidence type="ECO:0000313" key="11">
    <source>
        <dbReference type="Proteomes" id="UP000887575"/>
    </source>
</evidence>
<feature type="transmembrane region" description="Helical" evidence="9">
    <location>
        <begin position="237"/>
        <end position="259"/>
    </location>
</feature>
<dbReference type="InterPro" id="IPR013657">
    <property type="entry name" value="SCL35B1-4/HUT1"/>
</dbReference>
<evidence type="ECO:0000256" key="1">
    <source>
        <dbReference type="ARBA" id="ARBA00004141"/>
    </source>
</evidence>
<reference evidence="12 13" key="1">
    <citation type="submission" date="2024-02" db="UniProtKB">
        <authorList>
            <consortium name="WormBaseParasite"/>
        </authorList>
    </citation>
    <scope>IDENTIFICATION</scope>
</reference>
<evidence type="ECO:0000313" key="12">
    <source>
        <dbReference type="WBParaSite" id="MBELARI_LOCUS12130"/>
    </source>
</evidence>
<feature type="compositionally biased region" description="Gly residues" evidence="8">
    <location>
        <begin position="328"/>
        <end position="351"/>
    </location>
</feature>
<feature type="compositionally biased region" description="Pro residues" evidence="8">
    <location>
        <begin position="375"/>
        <end position="388"/>
    </location>
</feature>
<dbReference type="PANTHER" id="PTHR10778:SF16">
    <property type="entry name" value="UAA TRANSPORTER"/>
    <property type="match status" value="1"/>
</dbReference>
<dbReference type="Pfam" id="PF03847">
    <property type="entry name" value="TFIID_20kDa"/>
    <property type="match status" value="1"/>
</dbReference>
<evidence type="ECO:0000256" key="8">
    <source>
        <dbReference type="SAM" id="MobiDB-lite"/>
    </source>
</evidence>
<evidence type="ECO:0000256" key="9">
    <source>
        <dbReference type="SAM" id="Phobius"/>
    </source>
</evidence>
<feature type="domain" description="Transcription initiation factor TFIID subunit 12" evidence="10">
    <location>
        <begin position="494"/>
        <end position="569"/>
    </location>
</feature>
<dbReference type="GO" id="GO:0000139">
    <property type="term" value="C:Golgi membrane"/>
    <property type="evidence" value="ECO:0007669"/>
    <property type="project" value="TreeGrafter"/>
</dbReference>
<feature type="transmembrane region" description="Helical" evidence="9">
    <location>
        <begin position="90"/>
        <end position="109"/>
    </location>
</feature>
<sequence>MSALTVQSLVLSSCTICQAGTEFIHRNIEGGIHLATFLSFLMISTKGILLEKRLFGAPQHIPTRKYWSMVTIFFIVNLCNNYSLYFDVSMPLFIIFKSGSLLANLLLTWIIRRQVYPFSKILAIIVTTIGLAIFTIASSTRKPQWVAQPPEWVNYIPVSPFWIGVILMSTALFLSAYLGIMQEDLFRTYGRHHEEALFFVHFLSLPAFALVGDSLLHATSGLYNVENVIIGGYDVPVWFLFFASCALQLICAGSVFRLASVSSSLDVTMLLSIRKGHDARMHNMNQQPHPGMPQHQQSPLMSALGGPQGGMDGNQSSQGPPGMQEGNFIGGGMRPMQPGGGPMRGPVGGPGPIRQQPMMQMQGRLPPYMQNQGPPQRPGYSGPPPPHQGPQGSPMPIIPGRIVQQPGPLRQQPYPVQRPGMPMSSIPQPQHLVPRQITGPPPNMPTGSLQPGAPMPRGASPAPPRPQAFQPPVANPPPSAMPQVLDGKAALIDKSRLDKIVQEIDPRLVLDDAVKEALIEMSDEFVSDLIEKVCVLAQHRGKVSVASGDNNHRLEVRDAEFVLNTVYKMPHPPRAAVHVFGSRSTSESR</sequence>
<evidence type="ECO:0000256" key="4">
    <source>
        <dbReference type="ARBA" id="ARBA00022448"/>
    </source>
</evidence>
<evidence type="ECO:0000256" key="5">
    <source>
        <dbReference type="ARBA" id="ARBA00022692"/>
    </source>
</evidence>
<keyword evidence="7 9" id="KW-0472">Membrane</keyword>
<keyword evidence="6 9" id="KW-1133">Transmembrane helix</keyword>
<proteinExistence type="inferred from homology"/>
<dbReference type="WBParaSite" id="MBELARI_LOCUS12130">
    <property type="protein sequence ID" value="MBELARI_LOCUS12130"/>
    <property type="gene ID" value="MBELARI_LOCUS12130"/>
</dbReference>
<accession>A0AAF3EE02</accession>
<evidence type="ECO:0000256" key="3">
    <source>
        <dbReference type="ARBA" id="ARBA00017484"/>
    </source>
</evidence>
<feature type="transmembrane region" description="Helical" evidence="9">
    <location>
        <begin position="66"/>
        <end position="84"/>
    </location>
</feature>
<keyword evidence="11" id="KW-1185">Reference proteome</keyword>
<dbReference type="InterPro" id="IPR003228">
    <property type="entry name" value="TFIID_TAF12_dom"/>
</dbReference>
<dbReference type="GO" id="GO:0005669">
    <property type="term" value="C:transcription factor TFIID complex"/>
    <property type="evidence" value="ECO:0007669"/>
    <property type="project" value="InterPro"/>
</dbReference>
<keyword evidence="4" id="KW-0813">Transport</keyword>
<dbReference type="Pfam" id="PF08449">
    <property type="entry name" value="UAA"/>
    <property type="match status" value="1"/>
</dbReference>
<keyword evidence="5 9" id="KW-0812">Transmembrane</keyword>
<evidence type="ECO:0000256" key="2">
    <source>
        <dbReference type="ARBA" id="ARBA00010694"/>
    </source>
</evidence>
<evidence type="ECO:0000256" key="6">
    <source>
        <dbReference type="ARBA" id="ARBA00022989"/>
    </source>
</evidence>
<dbReference type="GO" id="GO:0005462">
    <property type="term" value="F:UDP-N-acetylglucosamine transmembrane transporter activity"/>
    <property type="evidence" value="ECO:0007669"/>
    <property type="project" value="TreeGrafter"/>
</dbReference>
<feature type="region of interest" description="Disordered" evidence="8">
    <location>
        <begin position="285"/>
        <end position="477"/>
    </location>
</feature>
<dbReference type="GO" id="GO:0046982">
    <property type="term" value="F:protein heterodimerization activity"/>
    <property type="evidence" value="ECO:0007669"/>
    <property type="project" value="InterPro"/>
</dbReference>
<dbReference type="PANTHER" id="PTHR10778">
    <property type="entry name" value="SOLUTE CARRIER FAMILY 35 MEMBER B"/>
    <property type="match status" value="1"/>
</dbReference>
<dbReference type="CDD" id="cd07981">
    <property type="entry name" value="HFD_TAF12"/>
    <property type="match status" value="1"/>
</dbReference>
<dbReference type="SUPFAM" id="SSF47113">
    <property type="entry name" value="Histone-fold"/>
    <property type="match status" value="1"/>
</dbReference>
<dbReference type="Proteomes" id="UP000887575">
    <property type="component" value="Unassembled WGS sequence"/>
</dbReference>
<dbReference type="GO" id="GO:0005789">
    <property type="term" value="C:endoplasmic reticulum membrane"/>
    <property type="evidence" value="ECO:0007669"/>
    <property type="project" value="TreeGrafter"/>
</dbReference>
<feature type="transmembrane region" description="Helical" evidence="9">
    <location>
        <begin position="160"/>
        <end position="180"/>
    </location>
</feature>
<dbReference type="GO" id="GO:0005464">
    <property type="term" value="F:UDP-xylose transmembrane transporter activity"/>
    <property type="evidence" value="ECO:0007669"/>
    <property type="project" value="TreeGrafter"/>
</dbReference>
<protein>
    <recommendedName>
        <fullName evidence="3">Transcription initiation factor TFIID subunit 12</fullName>
    </recommendedName>
</protein>
<comment type="subcellular location">
    <subcellularLocation>
        <location evidence="1">Membrane</location>
        <topology evidence="1">Multi-pass membrane protein</topology>
    </subcellularLocation>
</comment>
<evidence type="ECO:0000259" key="10">
    <source>
        <dbReference type="Pfam" id="PF03847"/>
    </source>
</evidence>
<feature type="transmembrane region" description="Helical" evidence="9">
    <location>
        <begin position="35"/>
        <end position="54"/>
    </location>
</feature>
<feature type="compositionally biased region" description="Low complexity" evidence="8">
    <location>
        <begin position="285"/>
        <end position="297"/>
    </location>
</feature>
<feature type="transmembrane region" description="Helical" evidence="9">
    <location>
        <begin position="121"/>
        <end position="140"/>
    </location>
</feature>
<evidence type="ECO:0000313" key="13">
    <source>
        <dbReference type="WBParaSite" id="MBELARI_LOCUS1255"/>
    </source>
</evidence>
<dbReference type="Gene3D" id="1.10.20.10">
    <property type="entry name" value="Histone, subunit A"/>
    <property type="match status" value="1"/>
</dbReference>
<comment type="similarity">
    <text evidence="2">Belongs to the nucleotide-sugar transporter family. SLC35B subfamily.</text>
</comment>
<name>A0AAF3EE02_9BILA</name>
<dbReference type="WBParaSite" id="MBELARI_LOCUS1255">
    <property type="protein sequence ID" value="MBELARI_LOCUS1255"/>
    <property type="gene ID" value="MBELARI_LOCUS1255"/>
</dbReference>
<dbReference type="AlphaFoldDB" id="A0AAF3EE02"/>
<organism evidence="11 12">
    <name type="scientific">Mesorhabditis belari</name>
    <dbReference type="NCBI Taxonomy" id="2138241"/>
    <lineage>
        <taxon>Eukaryota</taxon>
        <taxon>Metazoa</taxon>
        <taxon>Ecdysozoa</taxon>
        <taxon>Nematoda</taxon>
        <taxon>Chromadorea</taxon>
        <taxon>Rhabditida</taxon>
        <taxon>Rhabditina</taxon>
        <taxon>Rhabditomorpha</taxon>
        <taxon>Rhabditoidea</taxon>
        <taxon>Rhabditidae</taxon>
        <taxon>Mesorhabditinae</taxon>
        <taxon>Mesorhabditis</taxon>
    </lineage>
</organism>
<dbReference type="InterPro" id="IPR009072">
    <property type="entry name" value="Histone-fold"/>
</dbReference>
<evidence type="ECO:0000256" key="7">
    <source>
        <dbReference type="ARBA" id="ARBA00023136"/>
    </source>
</evidence>
<dbReference type="GO" id="GO:0006352">
    <property type="term" value="P:DNA-templated transcription initiation"/>
    <property type="evidence" value="ECO:0007669"/>
    <property type="project" value="InterPro"/>
</dbReference>